<dbReference type="InterPro" id="IPR043128">
    <property type="entry name" value="Rev_trsase/Diguanyl_cyclase"/>
</dbReference>
<feature type="transmembrane region" description="Helical" evidence="1">
    <location>
        <begin position="144"/>
        <end position="164"/>
    </location>
</feature>
<proteinExistence type="predicted"/>
<evidence type="ECO:0000256" key="1">
    <source>
        <dbReference type="SAM" id="Phobius"/>
    </source>
</evidence>
<feature type="transmembrane region" description="Helical" evidence="1">
    <location>
        <begin position="44"/>
        <end position="67"/>
    </location>
</feature>
<evidence type="ECO:0000313" key="3">
    <source>
        <dbReference type="EMBL" id="PCJ40166.1"/>
    </source>
</evidence>
<dbReference type="Gene3D" id="3.30.70.270">
    <property type="match status" value="1"/>
</dbReference>
<reference evidence="4" key="1">
    <citation type="submission" date="2017-08" db="EMBL/GenBank/DDBJ databases">
        <title>A dynamic microbial community with high functional redundancy inhabits the cold, oxic subseafloor aquifer.</title>
        <authorList>
            <person name="Tully B.J."/>
            <person name="Wheat C.G."/>
            <person name="Glazer B.T."/>
            <person name="Huber J.A."/>
        </authorList>
    </citation>
    <scope>NUCLEOTIDE SEQUENCE [LARGE SCALE GENOMIC DNA]</scope>
</reference>
<organism evidence="3 4">
    <name type="scientific">SAR86 cluster bacterium</name>
    <dbReference type="NCBI Taxonomy" id="2030880"/>
    <lineage>
        <taxon>Bacteria</taxon>
        <taxon>Pseudomonadati</taxon>
        <taxon>Pseudomonadota</taxon>
        <taxon>Gammaproteobacteria</taxon>
        <taxon>SAR86 cluster</taxon>
    </lineage>
</organism>
<name>A0A2A5C9X2_9GAMM</name>
<dbReference type="Pfam" id="PF00990">
    <property type="entry name" value="GGDEF"/>
    <property type="match status" value="1"/>
</dbReference>
<keyword evidence="1" id="KW-0472">Membrane</keyword>
<evidence type="ECO:0000313" key="4">
    <source>
        <dbReference type="Proteomes" id="UP000228987"/>
    </source>
</evidence>
<dbReference type="SUPFAM" id="SSF55073">
    <property type="entry name" value="Nucleotide cyclase"/>
    <property type="match status" value="1"/>
</dbReference>
<dbReference type="SUPFAM" id="SSF103473">
    <property type="entry name" value="MFS general substrate transporter"/>
    <property type="match status" value="1"/>
</dbReference>
<sequence>MKNIKLMQRTSATEKIKKFWLHENERKSQQKFHAEKLRLDDINFIMSGVFCSVAIIALIIFSIAALARQDINYAFTLFGFALAATTGIGAIWFTGADWLAKHYTTLLMALFCIYLFYTGGTNGTGPIIFLIFPSVALFLQGNYIGAYSVISLLIISSFIYAFNLFGFDNSQYADAFINRVLVVFVIISLLSYAFSYFKDKAERDFLESQEELEKCSIIDQLSGLANRILLEKLLSIELNRVSRYFRPSSLILISFDIENSEQFKFIGVNRKYVIKNIVKIFNKILRISDITGRWRGNLFLIILPETKIDQAQEISKKLSSELNNYKKLFNDQTTEIEPTITCKEIFSVDAKSNYLDIIKKMEANLIHNQL</sequence>
<comment type="caution">
    <text evidence="3">The sequence shown here is derived from an EMBL/GenBank/DDBJ whole genome shotgun (WGS) entry which is preliminary data.</text>
</comment>
<feature type="transmembrane region" description="Helical" evidence="1">
    <location>
        <begin position="176"/>
        <end position="197"/>
    </location>
</feature>
<evidence type="ECO:0000259" key="2">
    <source>
        <dbReference type="PROSITE" id="PS50887"/>
    </source>
</evidence>
<dbReference type="InterPro" id="IPR000160">
    <property type="entry name" value="GGDEF_dom"/>
</dbReference>
<dbReference type="AlphaFoldDB" id="A0A2A5C9X2"/>
<protein>
    <recommendedName>
        <fullName evidence="2">GGDEF domain-containing protein</fullName>
    </recommendedName>
</protein>
<feature type="transmembrane region" description="Helical" evidence="1">
    <location>
        <begin position="106"/>
        <end position="132"/>
    </location>
</feature>
<dbReference type="NCBIfam" id="TIGR00254">
    <property type="entry name" value="GGDEF"/>
    <property type="match status" value="1"/>
</dbReference>
<keyword evidence="1" id="KW-1133">Transmembrane helix</keyword>
<gene>
    <name evidence="3" type="ORF">COA71_11700</name>
</gene>
<dbReference type="InterPro" id="IPR036259">
    <property type="entry name" value="MFS_trans_sf"/>
</dbReference>
<dbReference type="InterPro" id="IPR029787">
    <property type="entry name" value="Nucleotide_cyclase"/>
</dbReference>
<dbReference type="SMART" id="SM00267">
    <property type="entry name" value="GGDEF"/>
    <property type="match status" value="1"/>
</dbReference>
<keyword evidence="1" id="KW-0812">Transmembrane</keyword>
<accession>A0A2A5C9X2</accession>
<dbReference type="Proteomes" id="UP000228987">
    <property type="component" value="Unassembled WGS sequence"/>
</dbReference>
<feature type="domain" description="GGDEF" evidence="2">
    <location>
        <begin position="248"/>
        <end position="370"/>
    </location>
</feature>
<feature type="transmembrane region" description="Helical" evidence="1">
    <location>
        <begin position="73"/>
        <end position="94"/>
    </location>
</feature>
<dbReference type="EMBL" id="NVWI01000010">
    <property type="protein sequence ID" value="PCJ40166.1"/>
    <property type="molecule type" value="Genomic_DNA"/>
</dbReference>
<dbReference type="PROSITE" id="PS50887">
    <property type="entry name" value="GGDEF"/>
    <property type="match status" value="1"/>
</dbReference>